<feature type="region of interest" description="Disordered" evidence="1">
    <location>
        <begin position="200"/>
        <end position="251"/>
    </location>
</feature>
<dbReference type="GO" id="GO:1901259">
    <property type="term" value="P:chloroplast rRNA processing"/>
    <property type="evidence" value="ECO:0000318"/>
    <property type="project" value="GO_Central"/>
</dbReference>
<feature type="region of interest" description="Disordered" evidence="1">
    <location>
        <begin position="74"/>
        <end position="134"/>
    </location>
</feature>
<evidence type="ECO:0000313" key="3">
    <source>
        <dbReference type="Proteomes" id="UP000030748"/>
    </source>
</evidence>
<accession>A0A022PR37</accession>
<sequence length="309" mass="34605">MSRSIHFICESIPGYGTQDDKILPHIGVSGRAVSASTNPSRGDYKLVSHVNFISLRCGSSQASHVCHANPSHYRRNPDFTRQNKYGFSRNRNRHNEEMNGDEDLQESEPLTSKNGPSFSFSGNRKYQATTTTPGPREKEIVELFRKVQAQLREKATAKEETKVDDSIGNNEESETVDSLLKLLRKHSAQQVKKNTNSAINSDFLLDRDPSSTEESSTTISDSNNSTSKHETQESQSPILTRPKSIFRKRSPVPEIKFQPIYSEGSDNLVPHVTLAPEADGETEIESGVFDEILEDEKSETYESEHDNGE</sequence>
<reference evidence="2 3" key="1">
    <citation type="journal article" date="2013" name="Proc. Natl. Acad. Sci. U.S.A.">
        <title>Fine-scale variation in meiotic recombination in Mimulus inferred from population shotgun sequencing.</title>
        <authorList>
            <person name="Hellsten U."/>
            <person name="Wright K.M."/>
            <person name="Jenkins J."/>
            <person name="Shu S."/>
            <person name="Yuan Y."/>
            <person name="Wessler S.R."/>
            <person name="Schmutz J."/>
            <person name="Willis J.H."/>
            <person name="Rokhsar D.S."/>
        </authorList>
    </citation>
    <scope>NUCLEOTIDE SEQUENCE [LARGE SCALE GENOMIC DNA]</scope>
    <source>
        <strain evidence="3">cv. DUN x IM62</strain>
    </source>
</reference>
<dbReference type="GO" id="GO:0019843">
    <property type="term" value="F:rRNA binding"/>
    <property type="evidence" value="ECO:0000318"/>
    <property type="project" value="GO_Central"/>
</dbReference>
<dbReference type="eggNOG" id="ENOG502QQ4E">
    <property type="taxonomic scope" value="Eukaryota"/>
</dbReference>
<gene>
    <name evidence="2" type="ORF">MIMGU_mgv1a019979mg</name>
</gene>
<evidence type="ECO:0000313" key="2">
    <source>
        <dbReference type="EMBL" id="EYU17924.1"/>
    </source>
</evidence>
<dbReference type="STRING" id="4155.A0A022PR37"/>
<protein>
    <submittedName>
        <fullName evidence="2">Uncharacterized protein</fullName>
    </submittedName>
</protein>
<dbReference type="GO" id="GO:0010239">
    <property type="term" value="P:chloroplast mRNA processing"/>
    <property type="evidence" value="ECO:0000318"/>
    <property type="project" value="GO_Central"/>
</dbReference>
<name>A0A022PR37_ERYGU</name>
<dbReference type="Proteomes" id="UP000030748">
    <property type="component" value="Unassembled WGS sequence"/>
</dbReference>
<feature type="compositionally biased region" description="Polar residues" evidence="1">
    <location>
        <begin position="108"/>
        <end position="133"/>
    </location>
</feature>
<keyword evidence="3" id="KW-1185">Reference proteome</keyword>
<feature type="non-terminal residue" evidence="2">
    <location>
        <position position="309"/>
    </location>
</feature>
<dbReference type="PANTHER" id="PTHR34449">
    <property type="entry name" value="RHO TERMINATION FACTOR"/>
    <property type="match status" value="1"/>
</dbReference>
<proteinExistence type="predicted"/>
<feature type="compositionally biased region" description="Low complexity" evidence="1">
    <location>
        <begin position="212"/>
        <end position="226"/>
    </location>
</feature>
<evidence type="ECO:0000256" key="1">
    <source>
        <dbReference type="SAM" id="MobiDB-lite"/>
    </source>
</evidence>
<organism evidence="2 3">
    <name type="scientific">Erythranthe guttata</name>
    <name type="common">Yellow monkey flower</name>
    <name type="synonym">Mimulus guttatus</name>
    <dbReference type="NCBI Taxonomy" id="4155"/>
    <lineage>
        <taxon>Eukaryota</taxon>
        <taxon>Viridiplantae</taxon>
        <taxon>Streptophyta</taxon>
        <taxon>Embryophyta</taxon>
        <taxon>Tracheophyta</taxon>
        <taxon>Spermatophyta</taxon>
        <taxon>Magnoliopsida</taxon>
        <taxon>eudicotyledons</taxon>
        <taxon>Gunneridae</taxon>
        <taxon>Pentapetalae</taxon>
        <taxon>asterids</taxon>
        <taxon>lamiids</taxon>
        <taxon>Lamiales</taxon>
        <taxon>Phrymaceae</taxon>
        <taxon>Erythranthe</taxon>
    </lineage>
</organism>
<dbReference type="GO" id="GO:0003729">
    <property type="term" value="F:mRNA binding"/>
    <property type="evidence" value="ECO:0000318"/>
    <property type="project" value="GO_Central"/>
</dbReference>
<dbReference type="PANTHER" id="PTHR34449:SF5">
    <property type="entry name" value="ATP BINDING _ ATPASE"/>
    <property type="match status" value="1"/>
</dbReference>
<dbReference type="EMBL" id="KI632344">
    <property type="protein sequence ID" value="EYU17924.1"/>
    <property type="molecule type" value="Genomic_DNA"/>
</dbReference>
<dbReference type="AlphaFoldDB" id="A0A022PR37"/>
<dbReference type="GO" id="GO:0009507">
    <property type="term" value="C:chloroplast"/>
    <property type="evidence" value="ECO:0000318"/>
    <property type="project" value="GO_Central"/>
</dbReference>